<gene>
    <name evidence="3" type="ORF">N0V93_003532</name>
</gene>
<evidence type="ECO:0000256" key="1">
    <source>
        <dbReference type="SAM" id="MobiDB-lite"/>
    </source>
</evidence>
<dbReference type="AlphaFoldDB" id="A0A9W9CYQ3"/>
<dbReference type="EMBL" id="JAPEVB010000002">
    <property type="protein sequence ID" value="KAJ4394315.1"/>
    <property type="molecule type" value="Genomic_DNA"/>
</dbReference>
<dbReference type="InterPro" id="IPR011009">
    <property type="entry name" value="Kinase-like_dom_sf"/>
</dbReference>
<comment type="caution">
    <text evidence="3">The sequence shown here is derived from an EMBL/GenBank/DDBJ whole genome shotgun (WGS) entry which is preliminary data.</text>
</comment>
<dbReference type="Gene3D" id="3.40.50.1460">
    <property type="match status" value="1"/>
</dbReference>
<dbReference type="SUPFAM" id="SSF56112">
    <property type="entry name" value="Protein kinase-like (PK-like)"/>
    <property type="match status" value="1"/>
</dbReference>
<dbReference type="OrthoDB" id="1911848at2759"/>
<feature type="domain" description="DUF7580" evidence="2">
    <location>
        <begin position="550"/>
        <end position="747"/>
    </location>
</feature>
<accession>A0A9W9CYQ3</accession>
<sequence>MSTESDIRERANAILRDHFNRDRANDYDRVKVLLLYWEVSDMPGCKDEANALAQLFTRRFNYQVQHWAIPPKNSQLLLDRTIANLLATILEPRSLAIIHYGGHGDADDDKNVSSGLREKKSVWASHGGVNAHRASTLSWSKVQEKLADVNSDILLILDCCFAAQNIRSSARVLPPNVELLAACSMRVSTLQPGPYSFTTTIVREIQSIIDEMRPIIIKELYSVLGRQDRNLSQTPIYHPLHANRSIRLDGLLSAPKQFRTAEASMATLGLQIDFGAPVDEIVINDILDWLIVNAPRAISGVQVVKLAQRVQHLQRFVYGQSSTETDAKSAITLQSIPHQQRGEVVKAWSNFKEDLTDSARQAVTAMQQSDGDDGSVTQEEEDPSSSSSPIPGFFSRLMTSIPILQNVITRNILMIPELFDAEAIKQEMEQSKGEDTDLAEGALEVRLAGFPTEVPYTQPLVSDGLTDKSEIAAGPKALFSGKLPEVGKVLIEYKYIGVQDTDARSRDRLRMERLVTAMRKAQSSSFRIPDCLGFLSDVVQEQVGIVFKSPGDSDRSILSLNWILQQHAEGKRHIEKPSLGEKYKLALSIGRALLQWHLTGWVHQSMFSANIVLFGNEVGHPEYLSPYLFGFEYAREQDASSWVRRANSDKMLDMYRHPDRQGSTPAKFYTKYHDIYSFGLLLIEIGLWSPLEKLTKQSWKYADYKEKILSQLDKGVLNQSMGRAFESAARICLTGSFGADEDDKNGTRLAAKFESQVLQQLALGIQVDGDQNL</sequence>
<evidence type="ECO:0000313" key="3">
    <source>
        <dbReference type="EMBL" id="KAJ4394315.1"/>
    </source>
</evidence>
<organism evidence="3 4">
    <name type="scientific">Gnomoniopsis smithogilvyi</name>
    <dbReference type="NCBI Taxonomy" id="1191159"/>
    <lineage>
        <taxon>Eukaryota</taxon>
        <taxon>Fungi</taxon>
        <taxon>Dikarya</taxon>
        <taxon>Ascomycota</taxon>
        <taxon>Pezizomycotina</taxon>
        <taxon>Sordariomycetes</taxon>
        <taxon>Sordariomycetidae</taxon>
        <taxon>Diaporthales</taxon>
        <taxon>Gnomoniaceae</taxon>
        <taxon>Gnomoniopsis</taxon>
    </lineage>
</organism>
<feature type="compositionally biased region" description="Acidic residues" evidence="1">
    <location>
        <begin position="370"/>
        <end position="383"/>
    </location>
</feature>
<feature type="region of interest" description="Disordered" evidence="1">
    <location>
        <begin position="364"/>
        <end position="391"/>
    </location>
</feature>
<proteinExistence type="predicted"/>
<evidence type="ECO:0000313" key="4">
    <source>
        <dbReference type="Proteomes" id="UP001140453"/>
    </source>
</evidence>
<dbReference type="Pfam" id="PF24476">
    <property type="entry name" value="DUF7580"/>
    <property type="match status" value="1"/>
</dbReference>
<name>A0A9W9CYQ3_9PEZI</name>
<keyword evidence="4" id="KW-1185">Reference proteome</keyword>
<dbReference type="Gene3D" id="1.10.510.10">
    <property type="entry name" value="Transferase(Phosphotransferase) domain 1"/>
    <property type="match status" value="1"/>
</dbReference>
<protein>
    <recommendedName>
        <fullName evidence="2">DUF7580 domain-containing protein</fullName>
    </recommendedName>
</protein>
<dbReference type="PANTHER" id="PTHR37542:SF3">
    <property type="entry name" value="PRION-INHIBITION AND PROPAGATION HELO DOMAIN-CONTAINING PROTEIN"/>
    <property type="match status" value="1"/>
</dbReference>
<dbReference type="PANTHER" id="PTHR37542">
    <property type="entry name" value="HELO DOMAIN-CONTAINING PROTEIN-RELATED"/>
    <property type="match status" value="1"/>
</dbReference>
<evidence type="ECO:0000259" key="2">
    <source>
        <dbReference type="Pfam" id="PF24476"/>
    </source>
</evidence>
<dbReference type="InterPro" id="IPR056002">
    <property type="entry name" value="DUF7580"/>
</dbReference>
<dbReference type="Proteomes" id="UP001140453">
    <property type="component" value="Unassembled WGS sequence"/>
</dbReference>
<reference evidence="3" key="1">
    <citation type="submission" date="2022-10" db="EMBL/GenBank/DDBJ databases">
        <title>Tapping the CABI collections for fungal endophytes: first genome assemblies for Collariella, Neodidymelliopsis, Ascochyta clinopodiicola, Didymella pomorum, Didymosphaeria variabile, Neocosmospora piperis and Neocucurbitaria cava.</title>
        <authorList>
            <person name="Hill R."/>
        </authorList>
    </citation>
    <scope>NUCLEOTIDE SEQUENCE</scope>
    <source>
        <strain evidence="3">IMI 355082</strain>
    </source>
</reference>